<keyword evidence="3" id="KW-1185">Reference proteome</keyword>
<reference evidence="2 3" key="1">
    <citation type="submission" date="2019-12" db="EMBL/GenBank/DDBJ databases">
        <title>Halocatena pleomorpha gen. nov. sp. nov., an extremely halophilic archaeon of family Halobacteriaceae isolated from saltpan soil.</title>
        <authorList>
            <person name="Pal Y."/>
            <person name="Verma A."/>
            <person name="Krishnamurthi S."/>
            <person name="Kumar P."/>
        </authorList>
    </citation>
    <scope>NUCLEOTIDE SEQUENCE [LARGE SCALE GENOMIC DNA]</scope>
    <source>
        <strain evidence="2 3">JCM 16495</strain>
    </source>
</reference>
<name>A0A6B0GHU9_9EURY</name>
<keyword evidence="1" id="KW-1133">Transmembrane helix</keyword>
<evidence type="ECO:0000313" key="3">
    <source>
        <dbReference type="Proteomes" id="UP000451471"/>
    </source>
</evidence>
<evidence type="ECO:0000256" key="1">
    <source>
        <dbReference type="SAM" id="Phobius"/>
    </source>
</evidence>
<dbReference type="AlphaFoldDB" id="A0A6B0GHU9"/>
<dbReference type="RefSeq" id="WP_158202725.1">
    <property type="nucleotide sequence ID" value="NZ_WSZK01000001.1"/>
</dbReference>
<dbReference type="Proteomes" id="UP000451471">
    <property type="component" value="Unassembled WGS sequence"/>
</dbReference>
<protein>
    <submittedName>
        <fullName evidence="2">Uncharacterized protein</fullName>
    </submittedName>
</protein>
<sequence>MFEESMADIMGRESIILTVIGFLLSVIALEPATSVGGVLGAYVAFMVFTLTIVLPLYVGYQIYEALEEGRSE</sequence>
<feature type="transmembrane region" description="Helical" evidence="1">
    <location>
        <begin position="38"/>
        <end position="60"/>
    </location>
</feature>
<evidence type="ECO:0000313" key="2">
    <source>
        <dbReference type="EMBL" id="MWG32999.1"/>
    </source>
</evidence>
<keyword evidence="1" id="KW-0472">Membrane</keyword>
<gene>
    <name evidence="2" type="ORF">GQS65_00590</name>
</gene>
<proteinExistence type="predicted"/>
<dbReference type="EMBL" id="WSZK01000001">
    <property type="protein sequence ID" value="MWG32999.1"/>
    <property type="molecule type" value="Genomic_DNA"/>
</dbReference>
<keyword evidence="1" id="KW-0812">Transmembrane</keyword>
<accession>A0A6B0GHU9</accession>
<comment type="caution">
    <text evidence="2">The sequence shown here is derived from an EMBL/GenBank/DDBJ whole genome shotgun (WGS) entry which is preliminary data.</text>
</comment>
<organism evidence="2 3">
    <name type="scientific">Halomarina oriensis</name>
    <dbReference type="NCBI Taxonomy" id="671145"/>
    <lineage>
        <taxon>Archaea</taxon>
        <taxon>Methanobacteriati</taxon>
        <taxon>Methanobacteriota</taxon>
        <taxon>Stenosarchaea group</taxon>
        <taxon>Halobacteria</taxon>
        <taxon>Halobacteriales</taxon>
        <taxon>Natronomonadaceae</taxon>
        <taxon>Halomarina</taxon>
    </lineage>
</organism>